<evidence type="ECO:0000313" key="2">
    <source>
        <dbReference type="Proteomes" id="UP000604825"/>
    </source>
</evidence>
<dbReference type="EMBL" id="CAJGYO010000002">
    <property type="protein sequence ID" value="CAD6213031.1"/>
    <property type="molecule type" value="Genomic_DNA"/>
</dbReference>
<keyword evidence="2" id="KW-1185">Reference proteome</keyword>
<organism evidence="1 2">
    <name type="scientific">Miscanthus lutarioriparius</name>
    <dbReference type="NCBI Taxonomy" id="422564"/>
    <lineage>
        <taxon>Eukaryota</taxon>
        <taxon>Viridiplantae</taxon>
        <taxon>Streptophyta</taxon>
        <taxon>Embryophyta</taxon>
        <taxon>Tracheophyta</taxon>
        <taxon>Spermatophyta</taxon>
        <taxon>Magnoliopsida</taxon>
        <taxon>Liliopsida</taxon>
        <taxon>Poales</taxon>
        <taxon>Poaceae</taxon>
        <taxon>PACMAD clade</taxon>
        <taxon>Panicoideae</taxon>
        <taxon>Andropogonodae</taxon>
        <taxon>Andropogoneae</taxon>
        <taxon>Saccharinae</taxon>
        <taxon>Miscanthus</taxon>
    </lineage>
</organism>
<sequence length="279" mass="30496">MEAGSDGVEVGSGLPTTARHRAGVASCLHVTAAASMGPHRMLEHLRRRWLSVLHLHSNGAAAEVMGKSGSRRGGLAPLLGDRWRKKPLSGKGFGGVEAGVVWRRGEIRRSWDACSDLFRRFICSSGLGVGRRAELTGIDKIFGCRDIECSLLTHFGKLATNYPSECLVVWTYWLTHHFGGLWRNNDVFPACVRLSVQAAARSSSSVAASLRTSGANGIVVRLMMSWCRTVSISQVQGRYVSVRTNWLNGDFIKVAKDDHATSSRTIEKFQLAMSNLKAK</sequence>
<comment type="caution">
    <text evidence="1">The sequence shown here is derived from an EMBL/GenBank/DDBJ whole genome shotgun (WGS) entry which is preliminary data.</text>
</comment>
<reference evidence="1" key="1">
    <citation type="submission" date="2020-10" db="EMBL/GenBank/DDBJ databases">
        <authorList>
            <person name="Han B."/>
            <person name="Lu T."/>
            <person name="Zhao Q."/>
            <person name="Huang X."/>
            <person name="Zhao Y."/>
        </authorList>
    </citation>
    <scope>NUCLEOTIDE SEQUENCE</scope>
</reference>
<dbReference type="Proteomes" id="UP000604825">
    <property type="component" value="Unassembled WGS sequence"/>
</dbReference>
<name>A0A811MVG1_9POAL</name>
<gene>
    <name evidence="1" type="ORF">NCGR_LOCUS8746</name>
</gene>
<evidence type="ECO:0000313" key="1">
    <source>
        <dbReference type="EMBL" id="CAD6213031.1"/>
    </source>
</evidence>
<protein>
    <submittedName>
        <fullName evidence="1">Uncharacterized protein</fullName>
    </submittedName>
</protein>
<dbReference type="AlphaFoldDB" id="A0A811MVG1"/>
<proteinExistence type="predicted"/>
<accession>A0A811MVG1</accession>